<protein>
    <recommendedName>
        <fullName evidence="1">Methyltransferase domain-containing protein</fullName>
    </recommendedName>
</protein>
<accession>A1WYC2</accession>
<evidence type="ECO:0000313" key="3">
    <source>
        <dbReference type="Proteomes" id="UP000000647"/>
    </source>
</evidence>
<dbReference type="EMBL" id="CP000544">
    <property type="protein sequence ID" value="ABM62684.1"/>
    <property type="molecule type" value="Genomic_DNA"/>
</dbReference>
<dbReference type="InterPro" id="IPR041698">
    <property type="entry name" value="Methyltransf_25"/>
</dbReference>
<dbReference type="InterPro" id="IPR029063">
    <property type="entry name" value="SAM-dependent_MTases_sf"/>
</dbReference>
<dbReference type="Pfam" id="PF13649">
    <property type="entry name" value="Methyltransf_25"/>
    <property type="match status" value="1"/>
</dbReference>
<dbReference type="Gene3D" id="3.40.50.150">
    <property type="entry name" value="Vaccinia Virus protein VP39"/>
    <property type="match status" value="1"/>
</dbReference>
<dbReference type="eggNOG" id="COG2518">
    <property type="taxonomic scope" value="Bacteria"/>
</dbReference>
<reference evidence="2 3" key="2">
    <citation type="journal article" date="2013" name="Stand. Genomic Sci.">
        <title>Complete genome sequence of Halorhodospira halophila SL1.</title>
        <authorList>
            <person name="Challacombe J.F."/>
            <person name="Majid S."/>
            <person name="Deole R."/>
            <person name="Brettin T.S."/>
            <person name="Bruce D."/>
            <person name="Delano S.F."/>
            <person name="Detter J.C."/>
            <person name="Gleasner C.D."/>
            <person name="Han C.S."/>
            <person name="Misra M."/>
            <person name="Reitenga K.G."/>
            <person name="Mikhailova N."/>
            <person name="Woyke T."/>
            <person name="Pitluck S."/>
            <person name="Nolan M."/>
            <person name="Land M.L."/>
            <person name="Saunders E."/>
            <person name="Tapia R."/>
            <person name="Lapidus A."/>
            <person name="Ivanova N."/>
            <person name="Hoff W.D."/>
        </authorList>
    </citation>
    <scope>NUCLEOTIDE SEQUENCE [LARGE SCALE GENOMIC DNA]</scope>
    <source>
        <strain evidence="3">DSM 244 / SL1</strain>
    </source>
</reference>
<reference evidence="3" key="1">
    <citation type="submission" date="2006-12" db="EMBL/GenBank/DDBJ databases">
        <title>Complete sequence of Halorhodospira halophila SL1.</title>
        <authorList>
            <consortium name="US DOE Joint Genome Institute"/>
            <person name="Copeland A."/>
            <person name="Lucas S."/>
            <person name="Lapidus A."/>
            <person name="Barry K."/>
            <person name="Detter J.C."/>
            <person name="Glavina del Rio T."/>
            <person name="Hammon N."/>
            <person name="Israni S."/>
            <person name="Dalin E."/>
            <person name="Tice H."/>
            <person name="Pitluck S."/>
            <person name="Saunders E."/>
            <person name="Brettin T."/>
            <person name="Bruce D."/>
            <person name="Han C."/>
            <person name="Tapia R."/>
            <person name="Schmutz J."/>
            <person name="Larimer F."/>
            <person name="Land M."/>
            <person name="Hauser L."/>
            <person name="Kyrpides N."/>
            <person name="Mikhailova N."/>
            <person name="Hoff W."/>
            <person name="Richardson P."/>
        </authorList>
    </citation>
    <scope>NUCLEOTIDE SEQUENCE [LARGE SCALE GENOMIC DNA]</scope>
    <source>
        <strain evidence="3">DSM 244 / SL1</strain>
    </source>
</reference>
<dbReference type="SUPFAM" id="SSF53335">
    <property type="entry name" value="S-adenosyl-L-methionine-dependent methyltransferases"/>
    <property type="match status" value="1"/>
</dbReference>
<dbReference type="HOGENOM" id="CLU_115325_0_0_6"/>
<dbReference type="AlphaFoldDB" id="A1WYC2"/>
<name>A1WYC2_HALHL</name>
<evidence type="ECO:0000259" key="1">
    <source>
        <dbReference type="Pfam" id="PF13649"/>
    </source>
</evidence>
<keyword evidence="3" id="KW-1185">Reference proteome</keyword>
<evidence type="ECO:0000313" key="2">
    <source>
        <dbReference type="EMBL" id="ABM62684.1"/>
    </source>
</evidence>
<dbReference type="Proteomes" id="UP000000647">
    <property type="component" value="Chromosome"/>
</dbReference>
<feature type="domain" description="Methyltransferase" evidence="1">
    <location>
        <begin position="49"/>
        <end position="127"/>
    </location>
</feature>
<proteinExistence type="predicted"/>
<dbReference type="CDD" id="cd02440">
    <property type="entry name" value="AdoMet_MTases"/>
    <property type="match status" value="1"/>
</dbReference>
<gene>
    <name evidence="2" type="ordered locus">Hhal_1920</name>
</gene>
<dbReference type="STRING" id="349124.Hhal_1920"/>
<sequence>MRLIAPCVARLERWSARWPLLFHLYALPYRRLVARELRLAGVVPGERLLHVGCGALPFTAVLAARLSGARVTAVDRSAAAVAGAQAVVAHLGMAGAGPGRVRVVCADAAADPLPEIDVALIALQACPRGPILANIRRQRAPARVLFRLPRPGLEGQYGGPLVGESVAGSCRHRMPTFDRTELFLHPAPVNL</sequence>
<dbReference type="KEGG" id="hha:Hhal_1920"/>
<organism evidence="2 3">
    <name type="scientific">Halorhodospira halophila (strain DSM 244 / SL1)</name>
    <name type="common">Ectothiorhodospira halophila (strain DSM 244 / SL1)</name>
    <dbReference type="NCBI Taxonomy" id="349124"/>
    <lineage>
        <taxon>Bacteria</taxon>
        <taxon>Pseudomonadati</taxon>
        <taxon>Pseudomonadota</taxon>
        <taxon>Gammaproteobacteria</taxon>
        <taxon>Chromatiales</taxon>
        <taxon>Ectothiorhodospiraceae</taxon>
        <taxon>Halorhodospira</taxon>
    </lineage>
</organism>